<dbReference type="Proteomes" id="UP001177021">
    <property type="component" value="Unassembled WGS sequence"/>
</dbReference>
<protein>
    <submittedName>
        <fullName evidence="1">Uncharacterized protein</fullName>
    </submittedName>
</protein>
<evidence type="ECO:0000313" key="2">
    <source>
        <dbReference type="Proteomes" id="UP001177021"/>
    </source>
</evidence>
<proteinExistence type="predicted"/>
<organism evidence="1 2">
    <name type="scientific">Trifolium pratense</name>
    <name type="common">Red clover</name>
    <dbReference type="NCBI Taxonomy" id="57577"/>
    <lineage>
        <taxon>Eukaryota</taxon>
        <taxon>Viridiplantae</taxon>
        <taxon>Streptophyta</taxon>
        <taxon>Embryophyta</taxon>
        <taxon>Tracheophyta</taxon>
        <taxon>Spermatophyta</taxon>
        <taxon>Magnoliopsida</taxon>
        <taxon>eudicotyledons</taxon>
        <taxon>Gunneridae</taxon>
        <taxon>Pentapetalae</taxon>
        <taxon>rosids</taxon>
        <taxon>fabids</taxon>
        <taxon>Fabales</taxon>
        <taxon>Fabaceae</taxon>
        <taxon>Papilionoideae</taxon>
        <taxon>50 kb inversion clade</taxon>
        <taxon>NPAAA clade</taxon>
        <taxon>Hologalegina</taxon>
        <taxon>IRL clade</taxon>
        <taxon>Trifolieae</taxon>
        <taxon>Trifolium</taxon>
    </lineage>
</organism>
<evidence type="ECO:0000313" key="1">
    <source>
        <dbReference type="EMBL" id="CAJ2637669.1"/>
    </source>
</evidence>
<accession>A0ACB0IZF8</accession>
<keyword evidence="2" id="KW-1185">Reference proteome</keyword>
<sequence length="481" mass="53561">MRKLRWVMDGGGFWNLDISTPKTLDGFASPVPEDPLTLGGLSRGTRLSRPRQLQFMQLFMNAPLVPTFSKPQGFNLQRVLSLPFSENWLVFLLGQFNLQKFVSSVKSSEEKPERFSSWLKSVGRNLRDRSLYALGLCSELQLTPDDTLLFGLDSYDYADKPRGKAVFRHKFPHHDLTAEAVYPGLFVDKIGNYWDVPFSMAIGLASVTTSDSSVGYHLSAHYNSGSPKQSESIQNQDDSVPSLQKRDDNVPWTLLPGLAFKSVFSYRKSLDIWRSETPKLKLVQPYDIFLSNPHVSASGMIGAAASAYVGENSTKAQIDDDGQHSAGLFLQSSRLKSSFLADIFGSVSFTAQHGNFQRLFLDLSRFQARLEFPSGSKFLSGATSLAQDLLNSQKPNMEAVQAVCPNATLSYQQQIVGPVSFRVDSGIAVDLKNPKFPIQVELQEPVLALEYALHVLGSAKAVAWCCPKRQEFMVELRFFET</sequence>
<comment type="caution">
    <text evidence="1">The sequence shown here is derived from an EMBL/GenBank/DDBJ whole genome shotgun (WGS) entry which is preliminary data.</text>
</comment>
<gene>
    <name evidence="1" type="ORF">MILVUS5_LOCUS8000</name>
</gene>
<reference evidence="1" key="1">
    <citation type="submission" date="2023-10" db="EMBL/GenBank/DDBJ databases">
        <authorList>
            <person name="Rodriguez Cubillos JULIANA M."/>
            <person name="De Vega J."/>
        </authorList>
    </citation>
    <scope>NUCLEOTIDE SEQUENCE</scope>
</reference>
<dbReference type="EMBL" id="CASHSV030000013">
    <property type="protein sequence ID" value="CAJ2637669.1"/>
    <property type="molecule type" value="Genomic_DNA"/>
</dbReference>
<name>A0ACB0IZF8_TRIPR</name>